<dbReference type="PANTHER" id="PTHR47843:SF5">
    <property type="entry name" value="BTB_POZ DOMAIN PROTEIN"/>
    <property type="match status" value="1"/>
</dbReference>
<dbReference type="Gene3D" id="3.30.710.10">
    <property type="entry name" value="Potassium Channel Kv1.1, Chain A"/>
    <property type="match status" value="1"/>
</dbReference>
<dbReference type="SUPFAM" id="SSF54695">
    <property type="entry name" value="POZ domain"/>
    <property type="match status" value="1"/>
</dbReference>
<dbReference type="GeneID" id="89930335"/>
<evidence type="ECO:0000313" key="2">
    <source>
        <dbReference type="EMBL" id="KAK5165474.1"/>
    </source>
</evidence>
<comment type="caution">
    <text evidence="2">The sequence shown here is derived from an EMBL/GenBank/DDBJ whole genome shotgun (WGS) entry which is preliminary data.</text>
</comment>
<dbReference type="Pfam" id="PF00651">
    <property type="entry name" value="BTB"/>
    <property type="match status" value="1"/>
</dbReference>
<dbReference type="Proteomes" id="UP001337655">
    <property type="component" value="Unassembled WGS sequence"/>
</dbReference>
<evidence type="ECO:0000313" key="3">
    <source>
        <dbReference type="Proteomes" id="UP001337655"/>
    </source>
</evidence>
<proteinExistence type="predicted"/>
<protein>
    <recommendedName>
        <fullName evidence="1">BTB domain-containing protein</fullName>
    </recommendedName>
</protein>
<feature type="domain" description="BTB" evidence="1">
    <location>
        <begin position="20"/>
        <end position="87"/>
    </location>
</feature>
<name>A0AAV9NZV2_9PEZI</name>
<organism evidence="2 3">
    <name type="scientific">Saxophila tyrrhenica</name>
    <dbReference type="NCBI Taxonomy" id="1690608"/>
    <lineage>
        <taxon>Eukaryota</taxon>
        <taxon>Fungi</taxon>
        <taxon>Dikarya</taxon>
        <taxon>Ascomycota</taxon>
        <taxon>Pezizomycotina</taxon>
        <taxon>Dothideomycetes</taxon>
        <taxon>Dothideomycetidae</taxon>
        <taxon>Mycosphaerellales</taxon>
        <taxon>Extremaceae</taxon>
        <taxon>Saxophila</taxon>
    </lineage>
</organism>
<gene>
    <name evidence="2" type="ORF">LTR77_009003</name>
</gene>
<dbReference type="PROSITE" id="PS50097">
    <property type="entry name" value="BTB"/>
    <property type="match status" value="1"/>
</dbReference>
<dbReference type="EMBL" id="JAVRRT010000016">
    <property type="protein sequence ID" value="KAK5165474.1"/>
    <property type="molecule type" value="Genomic_DNA"/>
</dbReference>
<sequence length="130" mass="15194">MACDPLRLGVGKLLNDTKLSHFTVRCGTREWAAHKLVLCVQSEYFDCAIHGDFKESRENLIELHEDDPEIVSYMMQWLYANYYRISGRPRTSSLYPDIHVRVYELADKYLLHELKDLASRTIAMPDESLR</sequence>
<accession>A0AAV9NZV2</accession>
<dbReference type="PANTHER" id="PTHR47843">
    <property type="entry name" value="BTB DOMAIN-CONTAINING PROTEIN-RELATED"/>
    <property type="match status" value="1"/>
</dbReference>
<evidence type="ECO:0000259" key="1">
    <source>
        <dbReference type="PROSITE" id="PS50097"/>
    </source>
</evidence>
<reference evidence="2 3" key="1">
    <citation type="submission" date="2023-08" db="EMBL/GenBank/DDBJ databases">
        <title>Black Yeasts Isolated from many extreme environments.</title>
        <authorList>
            <person name="Coleine C."/>
            <person name="Stajich J.E."/>
            <person name="Selbmann L."/>
        </authorList>
    </citation>
    <scope>NUCLEOTIDE SEQUENCE [LARGE SCALE GENOMIC DNA]</scope>
    <source>
        <strain evidence="2 3">CCFEE 5935</strain>
    </source>
</reference>
<dbReference type="CDD" id="cd18186">
    <property type="entry name" value="BTB_POZ_ZBTB_KLHL-like"/>
    <property type="match status" value="1"/>
</dbReference>
<dbReference type="InterPro" id="IPR011333">
    <property type="entry name" value="SKP1/BTB/POZ_sf"/>
</dbReference>
<dbReference type="RefSeq" id="XP_064655558.1">
    <property type="nucleotide sequence ID" value="XM_064806232.1"/>
</dbReference>
<keyword evidence="3" id="KW-1185">Reference proteome</keyword>
<dbReference type="AlphaFoldDB" id="A0AAV9NZV2"/>
<dbReference type="InterPro" id="IPR000210">
    <property type="entry name" value="BTB/POZ_dom"/>
</dbReference>